<protein>
    <submittedName>
        <fullName evidence="2">Uncharacterized protein</fullName>
    </submittedName>
</protein>
<sequence length="82" mass="9355">MTAWMSAQAGLALLLFRRRHAIHDRPLGQRVPGKHSTGDGMLEDPNPIPNRSKEFSELLDHPPTALVPPVQTSKRDRTWRHR</sequence>
<organism evidence="2">
    <name type="scientific">Panicum hallii</name>
    <dbReference type="NCBI Taxonomy" id="206008"/>
    <lineage>
        <taxon>Eukaryota</taxon>
        <taxon>Viridiplantae</taxon>
        <taxon>Streptophyta</taxon>
        <taxon>Embryophyta</taxon>
        <taxon>Tracheophyta</taxon>
        <taxon>Spermatophyta</taxon>
        <taxon>Magnoliopsida</taxon>
        <taxon>Liliopsida</taxon>
        <taxon>Poales</taxon>
        <taxon>Poaceae</taxon>
        <taxon>PACMAD clade</taxon>
        <taxon>Panicoideae</taxon>
        <taxon>Panicodae</taxon>
        <taxon>Paniceae</taxon>
        <taxon>Panicinae</taxon>
        <taxon>Panicum</taxon>
        <taxon>Panicum sect. Panicum</taxon>
    </lineage>
</organism>
<evidence type="ECO:0000313" key="2">
    <source>
        <dbReference type="EMBL" id="PAN17173.1"/>
    </source>
</evidence>
<gene>
    <name evidence="2" type="ORF">PAHAL_3G110700</name>
</gene>
<dbReference type="EMBL" id="CM008048">
    <property type="protein sequence ID" value="PAN17173.1"/>
    <property type="molecule type" value="Genomic_DNA"/>
</dbReference>
<accession>A0A2S3H7X2</accession>
<reference evidence="2" key="1">
    <citation type="submission" date="2018-04" db="EMBL/GenBank/DDBJ databases">
        <title>WGS assembly of Panicum hallii.</title>
        <authorList>
            <person name="Lovell J."/>
            <person name="Jenkins J."/>
            <person name="Lowry D."/>
            <person name="Mamidi S."/>
            <person name="Sreedasyam A."/>
            <person name="Weng X."/>
            <person name="Barry K."/>
            <person name="Bonette J."/>
            <person name="Campitelli B."/>
            <person name="Daum C."/>
            <person name="Gordon S."/>
            <person name="Gould B."/>
            <person name="Lipzen A."/>
            <person name="Macqueen A."/>
            <person name="Palacio-Mejia J."/>
            <person name="Plott C."/>
            <person name="Shakirov E."/>
            <person name="Shu S."/>
            <person name="Yoshinaga Y."/>
            <person name="Zane M."/>
            <person name="Rokhsar D."/>
            <person name="Grimwood J."/>
            <person name="Schmutz J."/>
            <person name="Juenger T."/>
        </authorList>
    </citation>
    <scope>NUCLEOTIDE SEQUENCE [LARGE SCALE GENOMIC DNA]</scope>
    <source>
        <strain evidence="2">FIL2</strain>
    </source>
</reference>
<feature type="compositionally biased region" description="Basic and acidic residues" evidence="1">
    <location>
        <begin position="51"/>
        <end position="60"/>
    </location>
</feature>
<name>A0A2S3H7X2_9POAL</name>
<evidence type="ECO:0000256" key="1">
    <source>
        <dbReference type="SAM" id="MobiDB-lite"/>
    </source>
</evidence>
<proteinExistence type="predicted"/>
<dbReference type="AlphaFoldDB" id="A0A2S3H7X2"/>
<dbReference type="Gramene" id="PAN17173">
    <property type="protein sequence ID" value="PAN17173"/>
    <property type="gene ID" value="PAHAL_3G110700"/>
</dbReference>
<dbReference type="Proteomes" id="UP000243499">
    <property type="component" value="Chromosome 3"/>
</dbReference>
<feature type="region of interest" description="Disordered" evidence="1">
    <location>
        <begin position="24"/>
        <end position="82"/>
    </location>
</feature>